<dbReference type="Proteomes" id="UP000239757">
    <property type="component" value="Unassembled WGS sequence"/>
</dbReference>
<accession>A0A2P5XXY5</accession>
<evidence type="ECO:0000259" key="11">
    <source>
        <dbReference type="PROSITE" id="PS51387"/>
    </source>
</evidence>
<dbReference type="InterPro" id="IPR006094">
    <property type="entry name" value="Oxid_FAD_bind_N"/>
</dbReference>
<dbReference type="OrthoDB" id="415825at2759"/>
<gene>
    <name evidence="12" type="ORF">GOBAR_AA12420</name>
</gene>
<dbReference type="PROSITE" id="PS51387">
    <property type="entry name" value="FAD_PCMH"/>
    <property type="match status" value="1"/>
</dbReference>
<dbReference type="FunFam" id="3.40.462.10:FF:000001">
    <property type="entry name" value="Cytokinin dehydrogenase 2"/>
    <property type="match status" value="1"/>
</dbReference>
<reference evidence="12 13" key="1">
    <citation type="submission" date="2015-01" db="EMBL/GenBank/DDBJ databases">
        <title>Genome of allotetraploid Gossypium barbadense reveals genomic plasticity and fiber elongation in cotton evolution.</title>
        <authorList>
            <person name="Chen X."/>
            <person name="Liu X."/>
            <person name="Zhao B."/>
            <person name="Zheng H."/>
            <person name="Hu Y."/>
            <person name="Lu G."/>
            <person name="Yang C."/>
            <person name="Chen J."/>
            <person name="Shan C."/>
            <person name="Zhang L."/>
            <person name="Zhou Y."/>
            <person name="Wang L."/>
            <person name="Guo W."/>
            <person name="Bai Y."/>
            <person name="Ruan J."/>
            <person name="Shangguan X."/>
            <person name="Mao Y."/>
            <person name="Jiang J."/>
            <person name="Zhu Y."/>
            <person name="Lei J."/>
            <person name="Kang H."/>
            <person name="Chen S."/>
            <person name="He X."/>
            <person name="Wang R."/>
            <person name="Wang Y."/>
            <person name="Chen J."/>
            <person name="Wang L."/>
            <person name="Yu S."/>
            <person name="Wang B."/>
            <person name="Wei J."/>
            <person name="Song S."/>
            <person name="Lu X."/>
            <person name="Gao Z."/>
            <person name="Gu W."/>
            <person name="Deng X."/>
            <person name="Ma D."/>
            <person name="Wang S."/>
            <person name="Liang W."/>
            <person name="Fang L."/>
            <person name="Cai C."/>
            <person name="Zhu X."/>
            <person name="Zhou B."/>
            <person name="Zhang Y."/>
            <person name="Chen Z."/>
            <person name="Xu S."/>
            <person name="Zhu R."/>
            <person name="Wang S."/>
            <person name="Zhang T."/>
            <person name="Zhao G."/>
        </authorList>
    </citation>
    <scope>NUCLEOTIDE SEQUENCE [LARGE SCALE GENOMIC DNA]</scope>
    <source>
        <strain evidence="13">cv. Xinhai21</strain>
        <tissue evidence="12">Leaf</tissue>
    </source>
</reference>
<dbReference type="GO" id="GO:0019139">
    <property type="term" value="F:cytokinin dehydrogenase activity"/>
    <property type="evidence" value="ECO:0007669"/>
    <property type="project" value="UniProtKB-EC"/>
</dbReference>
<evidence type="ECO:0000256" key="1">
    <source>
        <dbReference type="ARBA" id="ARBA00001974"/>
    </source>
</evidence>
<dbReference type="GO" id="GO:0071949">
    <property type="term" value="F:FAD binding"/>
    <property type="evidence" value="ECO:0007669"/>
    <property type="project" value="InterPro"/>
</dbReference>
<evidence type="ECO:0000256" key="9">
    <source>
        <dbReference type="ARBA" id="ARBA00048224"/>
    </source>
</evidence>
<proteinExistence type="inferred from homology"/>
<evidence type="ECO:0000256" key="8">
    <source>
        <dbReference type="ARBA" id="ARBA00023180"/>
    </source>
</evidence>
<dbReference type="PROSITE" id="PS00862">
    <property type="entry name" value="OX2_COVAL_FAD"/>
    <property type="match status" value="1"/>
</dbReference>
<evidence type="ECO:0000256" key="2">
    <source>
        <dbReference type="ARBA" id="ARBA00005466"/>
    </source>
</evidence>
<evidence type="ECO:0000256" key="3">
    <source>
        <dbReference type="ARBA" id="ARBA00011928"/>
    </source>
</evidence>
<evidence type="ECO:0000256" key="4">
    <source>
        <dbReference type="ARBA" id="ARBA00022630"/>
    </source>
</evidence>
<keyword evidence="8" id="KW-0325">Glycoprotein</keyword>
<evidence type="ECO:0000256" key="7">
    <source>
        <dbReference type="ARBA" id="ARBA00023002"/>
    </source>
</evidence>
<feature type="signal peptide" evidence="10">
    <location>
        <begin position="1"/>
        <end position="22"/>
    </location>
</feature>
<organism evidence="12 13">
    <name type="scientific">Gossypium barbadense</name>
    <name type="common">Sea Island cotton</name>
    <name type="synonym">Hibiscus barbadensis</name>
    <dbReference type="NCBI Taxonomy" id="3634"/>
    <lineage>
        <taxon>Eukaryota</taxon>
        <taxon>Viridiplantae</taxon>
        <taxon>Streptophyta</taxon>
        <taxon>Embryophyta</taxon>
        <taxon>Tracheophyta</taxon>
        <taxon>Spermatophyta</taxon>
        <taxon>Magnoliopsida</taxon>
        <taxon>eudicotyledons</taxon>
        <taxon>Gunneridae</taxon>
        <taxon>Pentapetalae</taxon>
        <taxon>rosids</taxon>
        <taxon>malvids</taxon>
        <taxon>Malvales</taxon>
        <taxon>Malvaceae</taxon>
        <taxon>Malvoideae</taxon>
        <taxon>Gossypium</taxon>
    </lineage>
</organism>
<evidence type="ECO:0000256" key="5">
    <source>
        <dbReference type="ARBA" id="ARBA00022729"/>
    </source>
</evidence>
<sequence>MLFLRSFMILVLSCIAIKINLCFPNILSSLKTLPIDGHFNFEQLHHAAKDFGNRYSFLPLAVLHPNSVSDIATTVKHIWQMGPGSDLTVAARGHGHSLQGQSQAHGGIVINMKSLQGLKMQFHIGNLPYVDVSGGELWINILREGLKHGLAPKSWTDYLHLTVGGTLSNAGISGQAFRHGPQISNVHQLEVVTGKGEVVTCSEKQNSDLFHGVLGGLGQFGIITRARISLEPAPEMVKWIRVLYTDFATFTRDQEELTSGESTFDYVEGFVIINRTGLLNNWRLSFNPQDPVQASKFKSDGRTLFCLELAKYFNRDETAVVNREIHSSLSQLNHIPSTLFVSEVPYIEFLDRVHISEIKLRSKGLWEVPHPWLNLLVPRSKIQTFAQQVFGNILTDTSNGPILIYPVNKSKWDNRTSVVTPDEDVFYLVAFLSSAVPSSTGTDGLDHILIQNKRILEFCEIARLGVKQYLPHYSTQGEWKAHFGSRWEVFVRRKSSYDPLAILAPVTTSDIDNFWDNQDEAKASSLQKEQVTRAGNNGHAANKVEIVRPKDIKTKNPMKVPSING</sequence>
<keyword evidence="6" id="KW-0274">FAD</keyword>
<dbReference type="EC" id="1.5.99.12" evidence="3"/>
<feature type="domain" description="FAD-binding PCMH-type" evidence="11">
    <location>
        <begin position="55"/>
        <end position="233"/>
    </location>
</feature>
<dbReference type="Gene3D" id="3.30.43.10">
    <property type="entry name" value="Uridine Diphospho-n-acetylenolpyruvylglucosamine Reductase, domain 2"/>
    <property type="match status" value="1"/>
</dbReference>
<keyword evidence="4" id="KW-0285">Flavoprotein</keyword>
<protein>
    <recommendedName>
        <fullName evidence="3">cytokinin dehydrogenase</fullName>
        <ecNumber evidence="3">1.5.99.12</ecNumber>
    </recommendedName>
</protein>
<evidence type="ECO:0000256" key="10">
    <source>
        <dbReference type="SAM" id="SignalP"/>
    </source>
</evidence>
<dbReference type="InterPro" id="IPR015345">
    <property type="entry name" value="Cytokinin_DH_FAD/cytokin-bd"/>
</dbReference>
<dbReference type="InterPro" id="IPR016164">
    <property type="entry name" value="FAD-linked_Oxase-like_C"/>
</dbReference>
<dbReference type="InterPro" id="IPR016167">
    <property type="entry name" value="FAD-bd_PCMH_sub1"/>
</dbReference>
<dbReference type="Gene3D" id="3.30.465.10">
    <property type="match status" value="1"/>
</dbReference>
<dbReference type="PANTHER" id="PTHR13878:SF53">
    <property type="entry name" value="CYTOKININ DEHYDROGENASE 6"/>
    <property type="match status" value="1"/>
</dbReference>
<dbReference type="SUPFAM" id="SSF55103">
    <property type="entry name" value="FAD-linked oxidases, C-terminal domain"/>
    <property type="match status" value="1"/>
</dbReference>
<dbReference type="PANTHER" id="PTHR13878">
    <property type="entry name" value="GULONOLACTONE OXIDASE"/>
    <property type="match status" value="1"/>
</dbReference>
<keyword evidence="5 10" id="KW-0732">Signal</keyword>
<dbReference type="Gene3D" id="3.40.462.10">
    <property type="entry name" value="FAD-linked oxidases, C-terminal domain"/>
    <property type="match status" value="1"/>
</dbReference>
<dbReference type="FunFam" id="3.30.465.10:FF:000021">
    <property type="entry name" value="Cytokinin dehydrogenase 1"/>
    <property type="match status" value="1"/>
</dbReference>
<dbReference type="InterPro" id="IPR006093">
    <property type="entry name" value="Oxy_OxRdtase_FAD_BS"/>
</dbReference>
<evidence type="ECO:0000313" key="12">
    <source>
        <dbReference type="EMBL" id="PPS08213.1"/>
    </source>
</evidence>
<keyword evidence="7" id="KW-0560">Oxidoreductase</keyword>
<comment type="similarity">
    <text evidence="2">Belongs to the oxygen-dependent FAD-linked oxidoreductase family.</text>
</comment>
<evidence type="ECO:0000313" key="13">
    <source>
        <dbReference type="Proteomes" id="UP000239757"/>
    </source>
</evidence>
<dbReference type="SUPFAM" id="SSF56176">
    <property type="entry name" value="FAD-binding/transporter-associated domain-like"/>
    <property type="match status" value="1"/>
</dbReference>
<dbReference type="EMBL" id="KZ664040">
    <property type="protein sequence ID" value="PPS08213.1"/>
    <property type="molecule type" value="Genomic_DNA"/>
</dbReference>
<dbReference type="InterPro" id="IPR016169">
    <property type="entry name" value="FAD-bd_PCMH_sub2"/>
</dbReference>
<dbReference type="GO" id="GO:0009690">
    <property type="term" value="P:cytokinin metabolic process"/>
    <property type="evidence" value="ECO:0007669"/>
    <property type="project" value="InterPro"/>
</dbReference>
<dbReference type="InterPro" id="IPR050432">
    <property type="entry name" value="FAD-linked_Oxidoreductases_BP"/>
</dbReference>
<evidence type="ECO:0000256" key="6">
    <source>
        <dbReference type="ARBA" id="ARBA00022827"/>
    </source>
</evidence>
<dbReference type="InterPro" id="IPR016170">
    <property type="entry name" value="Cytok_DH_C_sf"/>
</dbReference>
<dbReference type="InterPro" id="IPR036318">
    <property type="entry name" value="FAD-bd_PCMH-like_sf"/>
</dbReference>
<dbReference type="Pfam" id="PF01565">
    <property type="entry name" value="FAD_binding_4"/>
    <property type="match status" value="1"/>
</dbReference>
<feature type="chain" id="PRO_5015122631" description="cytokinin dehydrogenase" evidence="10">
    <location>
        <begin position="23"/>
        <end position="565"/>
    </location>
</feature>
<dbReference type="AlphaFoldDB" id="A0A2P5XXY5"/>
<name>A0A2P5XXY5_GOSBA</name>
<dbReference type="InterPro" id="IPR016166">
    <property type="entry name" value="FAD-bd_PCMH"/>
</dbReference>
<dbReference type="Pfam" id="PF09265">
    <property type="entry name" value="Cytokin-bind"/>
    <property type="match status" value="1"/>
</dbReference>
<comment type="cofactor">
    <cofactor evidence="1">
        <name>FAD</name>
        <dbReference type="ChEBI" id="CHEBI:57692"/>
    </cofactor>
</comment>
<comment type="catalytic activity">
    <reaction evidence="9">
        <text>N(6)-dimethylallyladenine + A + H2O = 3-methyl-2-butenal + adenine + AH2</text>
        <dbReference type="Rhea" id="RHEA:13625"/>
        <dbReference type="ChEBI" id="CHEBI:13193"/>
        <dbReference type="ChEBI" id="CHEBI:15377"/>
        <dbReference type="ChEBI" id="CHEBI:15825"/>
        <dbReference type="ChEBI" id="CHEBI:16708"/>
        <dbReference type="ChEBI" id="CHEBI:17499"/>
        <dbReference type="ChEBI" id="CHEBI:17660"/>
        <dbReference type="EC" id="1.5.99.12"/>
    </reaction>
</comment>